<evidence type="ECO:0000256" key="1">
    <source>
        <dbReference type="ARBA" id="ARBA00022428"/>
    </source>
</evidence>
<dbReference type="GO" id="GO:0030976">
    <property type="term" value="F:thiamine pyrophosphate binding"/>
    <property type="evidence" value="ECO:0007669"/>
    <property type="project" value="UniProtKB-UniRule"/>
</dbReference>
<evidence type="ECO:0000256" key="5">
    <source>
        <dbReference type="ARBA" id="ARBA00023052"/>
    </source>
</evidence>
<dbReference type="Pfam" id="PF02776">
    <property type="entry name" value="TPP_enzyme_N"/>
    <property type="match status" value="1"/>
</dbReference>
<dbReference type="InterPro" id="IPR029061">
    <property type="entry name" value="THDP-binding"/>
</dbReference>
<dbReference type="UniPathway" id="UPA01057">
    <property type="reaction ID" value="UER00164"/>
</dbReference>
<evidence type="ECO:0000256" key="7">
    <source>
        <dbReference type="HAMAP-Rule" id="MF_01659"/>
    </source>
</evidence>
<dbReference type="InterPro" id="IPR004433">
    <property type="entry name" value="MenaQ_synth_MenD"/>
</dbReference>
<dbReference type="UniPathway" id="UPA00079"/>
<evidence type="ECO:0000256" key="4">
    <source>
        <dbReference type="ARBA" id="ARBA00022842"/>
    </source>
</evidence>
<evidence type="ECO:0000256" key="3">
    <source>
        <dbReference type="ARBA" id="ARBA00022723"/>
    </source>
</evidence>
<comment type="pathway">
    <text evidence="7">Quinol/quinone metabolism; 1,4-dihydroxy-2-naphthoate biosynthesis; 1,4-dihydroxy-2-naphthoate from chorismate: step 2/7.</text>
</comment>
<comment type="cofactor">
    <cofactor evidence="7">
        <name>thiamine diphosphate</name>
        <dbReference type="ChEBI" id="CHEBI:58937"/>
    </cofactor>
    <text evidence="7">Binds 1 thiamine pyrophosphate per subunit.</text>
</comment>
<dbReference type="HAMAP" id="MF_01659">
    <property type="entry name" value="MenD"/>
    <property type="match status" value="1"/>
</dbReference>
<comment type="pathway">
    <text evidence="7">Quinol/quinone metabolism; menaquinone biosynthesis.</text>
</comment>
<accession>A0A1M7ML69</accession>
<comment type="subunit">
    <text evidence="7">Homodimer.</text>
</comment>
<keyword evidence="3 7" id="KW-0479">Metal-binding</keyword>
<keyword evidence="12" id="KW-1185">Reference proteome</keyword>
<dbReference type="Pfam" id="PF02775">
    <property type="entry name" value="TPP_enzyme_C"/>
    <property type="match status" value="1"/>
</dbReference>
<dbReference type="Pfam" id="PF16582">
    <property type="entry name" value="TPP_enzyme_M_2"/>
    <property type="match status" value="1"/>
</dbReference>
<proteinExistence type="inferred from homology"/>
<feature type="domain" description="Thiamine pyrophosphate enzyme N-terminal TPP-binding" evidence="9">
    <location>
        <begin position="14"/>
        <end position="125"/>
    </location>
</feature>
<keyword evidence="1 7" id="KW-0474">Menaquinone biosynthesis</keyword>
<reference evidence="11 12" key="1">
    <citation type="submission" date="2016-11" db="EMBL/GenBank/DDBJ databases">
        <authorList>
            <person name="Jaros S."/>
            <person name="Januszkiewicz K."/>
            <person name="Wedrychowicz H."/>
        </authorList>
    </citation>
    <scope>NUCLEOTIDE SEQUENCE [LARGE SCALE GENOMIC DNA]</scope>
    <source>
        <strain evidence="11 12">CGMCC 1.10681</strain>
    </source>
</reference>
<feature type="domain" description="Thiamine pyrophosphate enzyme TPP-binding" evidence="8">
    <location>
        <begin position="432"/>
        <end position="547"/>
    </location>
</feature>
<dbReference type="Gene3D" id="3.40.50.970">
    <property type="match status" value="2"/>
</dbReference>
<keyword evidence="2 7" id="KW-0808">Transferase</keyword>
<evidence type="ECO:0000256" key="2">
    <source>
        <dbReference type="ARBA" id="ARBA00022679"/>
    </source>
</evidence>
<dbReference type="PANTHER" id="PTHR42916">
    <property type="entry name" value="2-SUCCINYL-5-ENOLPYRUVYL-6-HYDROXY-3-CYCLOHEXENE-1-CARBOXYLATE SYNTHASE"/>
    <property type="match status" value="1"/>
</dbReference>
<dbReference type="SUPFAM" id="SSF52518">
    <property type="entry name" value="Thiamin diphosphate-binding fold (THDP-binding)"/>
    <property type="match status" value="2"/>
</dbReference>
<evidence type="ECO:0000313" key="11">
    <source>
        <dbReference type="EMBL" id="SHM91659.1"/>
    </source>
</evidence>
<dbReference type="OrthoDB" id="9791859at2"/>
<dbReference type="Gene3D" id="3.40.50.1220">
    <property type="entry name" value="TPP-binding domain"/>
    <property type="match status" value="1"/>
</dbReference>
<dbReference type="CDD" id="cd02009">
    <property type="entry name" value="TPP_SHCHC_synthase"/>
    <property type="match status" value="1"/>
</dbReference>
<dbReference type="EMBL" id="FRCZ01000002">
    <property type="protein sequence ID" value="SHM91659.1"/>
    <property type="molecule type" value="Genomic_DNA"/>
</dbReference>
<keyword evidence="6 7" id="KW-0464">Manganese</keyword>
<dbReference type="GO" id="GO:0030145">
    <property type="term" value="F:manganese ion binding"/>
    <property type="evidence" value="ECO:0007669"/>
    <property type="project" value="UniProtKB-UniRule"/>
</dbReference>
<dbReference type="CDD" id="cd07037">
    <property type="entry name" value="TPP_PYR_MenD"/>
    <property type="match status" value="1"/>
</dbReference>
<dbReference type="SUPFAM" id="SSF52467">
    <property type="entry name" value="DHS-like NAD/FAD-binding domain"/>
    <property type="match status" value="1"/>
</dbReference>
<evidence type="ECO:0000313" key="12">
    <source>
        <dbReference type="Proteomes" id="UP000184184"/>
    </source>
</evidence>
<dbReference type="InterPro" id="IPR011766">
    <property type="entry name" value="TPP_enzyme_TPP-bd"/>
</dbReference>
<protein>
    <recommendedName>
        <fullName evidence="7">2-succinyl-5-enolpyruvyl-6-hydroxy-3-cyclohexene-1-carboxylate synthase</fullName>
        <shortName evidence="7">SEPHCHC synthase</shortName>
        <ecNumber evidence="7">2.2.1.9</ecNumber>
    </recommendedName>
    <alternativeName>
        <fullName evidence="7">Menaquinone biosynthesis protein MenD</fullName>
    </alternativeName>
</protein>
<comment type="similarity">
    <text evidence="7">Belongs to the TPP enzyme family. MenD subfamily.</text>
</comment>
<dbReference type="GO" id="GO:0009234">
    <property type="term" value="P:menaquinone biosynthetic process"/>
    <property type="evidence" value="ECO:0007669"/>
    <property type="project" value="UniProtKB-UniRule"/>
</dbReference>
<dbReference type="GO" id="GO:0000287">
    <property type="term" value="F:magnesium ion binding"/>
    <property type="evidence" value="ECO:0007669"/>
    <property type="project" value="UniProtKB-UniRule"/>
</dbReference>
<dbReference type="Proteomes" id="UP000184184">
    <property type="component" value="Unassembled WGS sequence"/>
</dbReference>
<dbReference type="InterPro" id="IPR032264">
    <property type="entry name" value="MenD_middle"/>
</dbReference>
<dbReference type="InterPro" id="IPR029035">
    <property type="entry name" value="DHS-like_NAD/FAD-binding_dom"/>
</dbReference>
<dbReference type="STRING" id="1027249.SAMN05216179_1266"/>
<evidence type="ECO:0000259" key="8">
    <source>
        <dbReference type="Pfam" id="PF02775"/>
    </source>
</evidence>
<keyword evidence="4 7" id="KW-0460">Magnesium</keyword>
<dbReference type="PANTHER" id="PTHR42916:SF1">
    <property type="entry name" value="PROTEIN PHYLLO, CHLOROPLASTIC"/>
    <property type="match status" value="1"/>
</dbReference>
<feature type="domain" description="Menaquinone biosynthesis protein MenD middle" evidence="10">
    <location>
        <begin position="220"/>
        <end position="397"/>
    </location>
</feature>
<dbReference type="InterPro" id="IPR012001">
    <property type="entry name" value="Thiamin_PyroP_enz_TPP-bd_dom"/>
</dbReference>
<dbReference type="EC" id="2.2.1.9" evidence="7"/>
<organism evidence="11 12">
    <name type="scientific">Gracilibacillus kekensis</name>
    <dbReference type="NCBI Taxonomy" id="1027249"/>
    <lineage>
        <taxon>Bacteria</taxon>
        <taxon>Bacillati</taxon>
        <taxon>Bacillota</taxon>
        <taxon>Bacilli</taxon>
        <taxon>Bacillales</taxon>
        <taxon>Bacillaceae</taxon>
        <taxon>Gracilibacillus</taxon>
    </lineage>
</organism>
<dbReference type="NCBIfam" id="TIGR00173">
    <property type="entry name" value="menD"/>
    <property type="match status" value="1"/>
</dbReference>
<comment type="catalytic activity">
    <reaction evidence="7">
        <text>isochorismate + 2-oxoglutarate + H(+) = 5-enolpyruvoyl-6-hydroxy-2-succinyl-cyclohex-3-ene-1-carboxylate + CO2</text>
        <dbReference type="Rhea" id="RHEA:25593"/>
        <dbReference type="ChEBI" id="CHEBI:15378"/>
        <dbReference type="ChEBI" id="CHEBI:16526"/>
        <dbReference type="ChEBI" id="CHEBI:16810"/>
        <dbReference type="ChEBI" id="CHEBI:29780"/>
        <dbReference type="ChEBI" id="CHEBI:58818"/>
        <dbReference type="EC" id="2.2.1.9"/>
    </reaction>
</comment>
<dbReference type="PIRSF" id="PIRSF004983">
    <property type="entry name" value="MenD"/>
    <property type="match status" value="1"/>
</dbReference>
<comment type="cofactor">
    <cofactor evidence="7">
        <name>Mg(2+)</name>
        <dbReference type="ChEBI" id="CHEBI:18420"/>
    </cofactor>
    <cofactor evidence="7">
        <name>Mn(2+)</name>
        <dbReference type="ChEBI" id="CHEBI:29035"/>
    </cofactor>
</comment>
<dbReference type="AlphaFoldDB" id="A0A1M7ML69"/>
<dbReference type="RefSeq" id="WP_073200809.1">
    <property type="nucleotide sequence ID" value="NZ_FRCZ01000002.1"/>
</dbReference>
<evidence type="ECO:0000259" key="9">
    <source>
        <dbReference type="Pfam" id="PF02776"/>
    </source>
</evidence>
<evidence type="ECO:0000256" key="6">
    <source>
        <dbReference type="ARBA" id="ARBA00023211"/>
    </source>
</evidence>
<sequence length="582" mass="65267">MSHITSLTKYVGNFVDQLYQSGVRHIVVSPGSRSTPLALTFAEYGAFKIWVDIDERSAGFFGLGIAKETNQAVVLVCSSGTAAANYFPAIIEAYYSRIPLIVLTADRPHELRDVGAPQAIDQIKMYGNYVKWFHEMALPETTNNILQYTRNNADRAVQKSLYPVKGPVHLNFPFREPLIPDFTVDDVWGEASQELKHFHSIETQLDQTALSVIKNKLAGNKRVLIVCGPQDDPMLKESVLQLAQAWQAPILADPLSSLRNVKCEDLLVESYDSILKSKQVRERLNVDIVIRFGAMPVSKAFLQLLQENDIMQFIIDEEVSYRNPSIKKAHYIYGQPREIARQLAQLSVSMDSNWSSLWQTLNKQTKETLGKQQQLLTEGTAVQGIQSTIPSKSTLFVGNSMPIRDVDTFWFASDKEITIYANRGANGIDGILSTAIGTAITGKHVTLLVGDISFLHSMNGLLLTKNYTFNLTIVLINNQGGGIFSFLPQAQAENVHYEMLFGTPQHISMEKVAALYDISYHAVEDWKQYLDALNKSYKNGAVSLIEVQTIRKENVDWHRTKWQEIEENTLSVLEENSDASQG</sequence>
<dbReference type="GO" id="GO:0070204">
    <property type="term" value="F:2-succinyl-5-enolpyruvyl-6-hydroxy-3-cyclohexene-1-carboxylic-acid synthase activity"/>
    <property type="evidence" value="ECO:0007669"/>
    <property type="project" value="UniProtKB-UniRule"/>
</dbReference>
<keyword evidence="5 7" id="KW-0786">Thiamine pyrophosphate</keyword>
<name>A0A1M7ML69_9BACI</name>
<evidence type="ECO:0000259" key="10">
    <source>
        <dbReference type="Pfam" id="PF16582"/>
    </source>
</evidence>
<comment type="function">
    <text evidence="7">Catalyzes the thiamine diphosphate-dependent decarboxylation of 2-oxoglutarate and the subsequent addition of the resulting succinic semialdehyde-thiamine pyrophosphate anion to isochorismate to yield 2-succinyl-5-enolpyruvyl-6-hydroxy-3-cyclohexene-1-carboxylate (SEPHCHC).</text>
</comment>
<gene>
    <name evidence="7" type="primary">menD</name>
    <name evidence="11" type="ORF">SAMN05216179_1266</name>
</gene>